<keyword evidence="3 5" id="KW-0067">ATP-binding</keyword>
<evidence type="ECO:0000256" key="1">
    <source>
        <dbReference type="ARBA" id="ARBA00022448"/>
    </source>
</evidence>
<comment type="caution">
    <text evidence="5">The sequence shown here is derived from an EMBL/GenBank/DDBJ whole genome shotgun (WGS) entry which is preliminary data.</text>
</comment>
<dbReference type="SUPFAM" id="SSF52540">
    <property type="entry name" value="P-loop containing nucleoside triphosphate hydrolases"/>
    <property type="match status" value="1"/>
</dbReference>
<dbReference type="Proteomes" id="UP001290462">
    <property type="component" value="Unassembled WGS sequence"/>
</dbReference>
<dbReference type="InterPro" id="IPR027417">
    <property type="entry name" value="P-loop_NTPase"/>
</dbReference>
<dbReference type="Pfam" id="PF00005">
    <property type="entry name" value="ABC_tran"/>
    <property type="match status" value="1"/>
</dbReference>
<evidence type="ECO:0000313" key="6">
    <source>
        <dbReference type="Proteomes" id="UP001290462"/>
    </source>
</evidence>
<feature type="domain" description="ABC transporter" evidence="4">
    <location>
        <begin position="1"/>
        <end position="215"/>
    </location>
</feature>
<name>A0AAW9K2D9_CARML</name>
<evidence type="ECO:0000259" key="4">
    <source>
        <dbReference type="PROSITE" id="PS50893"/>
    </source>
</evidence>
<dbReference type="PROSITE" id="PS50893">
    <property type="entry name" value="ABC_TRANSPORTER_2"/>
    <property type="match status" value="1"/>
</dbReference>
<accession>A0AAW9K2D9</accession>
<dbReference type="InterPro" id="IPR051782">
    <property type="entry name" value="ABC_Transporter_VariousFunc"/>
</dbReference>
<protein>
    <submittedName>
        <fullName evidence="5">ABC transporter ATP-binding protein</fullName>
    </submittedName>
</protein>
<dbReference type="PANTHER" id="PTHR42939:SF1">
    <property type="entry name" value="ABC TRANSPORTER ATP-BINDING PROTEIN ALBC-RELATED"/>
    <property type="match status" value="1"/>
</dbReference>
<evidence type="ECO:0000313" key="5">
    <source>
        <dbReference type="EMBL" id="MDZ5757902.1"/>
    </source>
</evidence>
<proteinExistence type="predicted"/>
<dbReference type="PANTHER" id="PTHR42939">
    <property type="entry name" value="ABC TRANSPORTER ATP-BINDING PROTEIN ALBC-RELATED"/>
    <property type="match status" value="1"/>
</dbReference>
<gene>
    <name evidence="5" type="ORF">RAK27_04450</name>
</gene>
<sequence length="269" mass="29868">MSKSYNGHQLFEKVSLNIPAGAAIALVGHNGAGKSTLLKIIGGLIPVNQGSCTLKHGLKLCYVPEHFPKTRLTVKSYLKQMGLIEGLTSIELETKIDSLLAAYFMTEMENTVMSQLSKGSLQKVGVMQAFLTTSDILLLDEPLAGQDSDSQKVFIRMVTKFLNQGGTIVMSCHEPYLVQRLANTVYQVADGRIKLQEIIAFQSNAYDYLVFQKLKDDLTLPEDIQQLAEKIDETNQLVRLIVRHEASTHIILTLLPLGYELRGLECENL</sequence>
<dbReference type="EMBL" id="JAVBVO010000003">
    <property type="protein sequence ID" value="MDZ5757902.1"/>
    <property type="molecule type" value="Genomic_DNA"/>
</dbReference>
<dbReference type="GO" id="GO:0016887">
    <property type="term" value="F:ATP hydrolysis activity"/>
    <property type="evidence" value="ECO:0007669"/>
    <property type="project" value="InterPro"/>
</dbReference>
<dbReference type="InterPro" id="IPR003439">
    <property type="entry name" value="ABC_transporter-like_ATP-bd"/>
</dbReference>
<evidence type="ECO:0000256" key="2">
    <source>
        <dbReference type="ARBA" id="ARBA00022741"/>
    </source>
</evidence>
<dbReference type="Gene3D" id="3.40.50.300">
    <property type="entry name" value="P-loop containing nucleotide triphosphate hydrolases"/>
    <property type="match status" value="1"/>
</dbReference>
<organism evidence="5 6">
    <name type="scientific">Carnobacterium maltaromaticum</name>
    <name type="common">Carnobacterium piscicola</name>
    <dbReference type="NCBI Taxonomy" id="2751"/>
    <lineage>
        <taxon>Bacteria</taxon>
        <taxon>Bacillati</taxon>
        <taxon>Bacillota</taxon>
        <taxon>Bacilli</taxon>
        <taxon>Lactobacillales</taxon>
        <taxon>Carnobacteriaceae</taxon>
        <taxon>Carnobacterium</taxon>
    </lineage>
</organism>
<evidence type="ECO:0000256" key="3">
    <source>
        <dbReference type="ARBA" id="ARBA00022840"/>
    </source>
</evidence>
<dbReference type="InterPro" id="IPR003593">
    <property type="entry name" value="AAA+_ATPase"/>
</dbReference>
<keyword evidence="2" id="KW-0547">Nucleotide-binding</keyword>
<reference evidence="5" key="1">
    <citation type="submission" date="2023-08" db="EMBL/GenBank/DDBJ databases">
        <title>Genomic characterization of piscicolin 126 produced by Carnobacterium maltaromaticum CM22 strain isolated from salmon (Salmo salar).</title>
        <authorList>
            <person name="Gonzalez-Gragera E."/>
            <person name="Garcia-Lopez J.D."/>
            <person name="Teso-Perez C."/>
            <person name="Gimenez-Hernandez I."/>
            <person name="Peralta-Sanchez J.M."/>
            <person name="Valdivia E."/>
            <person name="Montalban-Lopez M."/>
            <person name="Martin-Platero A.M."/>
            <person name="Banos A."/>
            <person name="Martinez-Bueno M."/>
        </authorList>
    </citation>
    <scope>NUCLEOTIDE SEQUENCE</scope>
    <source>
        <strain evidence="5">CM22</strain>
    </source>
</reference>
<dbReference type="SMART" id="SM00382">
    <property type="entry name" value="AAA"/>
    <property type="match status" value="1"/>
</dbReference>
<dbReference type="GO" id="GO:0005524">
    <property type="term" value="F:ATP binding"/>
    <property type="evidence" value="ECO:0007669"/>
    <property type="project" value="UniProtKB-KW"/>
</dbReference>
<keyword evidence="1" id="KW-0813">Transport</keyword>
<dbReference type="AlphaFoldDB" id="A0AAW9K2D9"/>